<dbReference type="EMBL" id="AACDSQ010000003">
    <property type="protein sequence ID" value="EAK1431273.1"/>
    <property type="molecule type" value="Genomic_DNA"/>
</dbReference>
<gene>
    <name evidence="1" type="ORF">B5R47_01450</name>
</gene>
<sequence length="166" mass="19104">MSACAKPAFVQSSIQTSNEGIFLKAKQGQSFSITLQNPSKIQSTLKDELALRLKNLGLKEVSLNADYEILINLVDFKKHSYAQRITSSGRFFYDFDPFENNGEWYIENYYTMQVNIQIGSKNTLQKTSLFARTAYLSDKKRCQLSLENKIIDQISSFFIFDLNFTF</sequence>
<organism evidence="1">
    <name type="scientific">Campylobacter coli</name>
    <dbReference type="NCBI Taxonomy" id="195"/>
    <lineage>
        <taxon>Bacteria</taxon>
        <taxon>Pseudomonadati</taxon>
        <taxon>Campylobacterota</taxon>
        <taxon>Epsilonproteobacteria</taxon>
        <taxon>Campylobacterales</taxon>
        <taxon>Campylobacteraceae</taxon>
        <taxon>Campylobacter</taxon>
    </lineage>
</organism>
<dbReference type="RefSeq" id="WP_395941305.1">
    <property type="nucleotide sequence ID" value="NZ_CP172396.1"/>
</dbReference>
<dbReference type="AlphaFoldDB" id="A0A693MV50"/>
<accession>A0A693MV50</accession>
<protein>
    <submittedName>
        <fullName evidence="1">Uncharacterized protein</fullName>
    </submittedName>
</protein>
<name>A0A693MV50_CAMCO</name>
<evidence type="ECO:0000313" key="1">
    <source>
        <dbReference type="EMBL" id="EAK1431273.1"/>
    </source>
</evidence>
<comment type="caution">
    <text evidence="1">The sequence shown here is derived from an EMBL/GenBank/DDBJ whole genome shotgun (WGS) entry which is preliminary data.</text>
</comment>
<reference evidence="1" key="1">
    <citation type="submission" date="2018-05" db="EMBL/GenBank/DDBJ databases">
        <authorList>
            <consortium name="NARMS: The National Antimicrobial Resistance Monitoring System"/>
        </authorList>
    </citation>
    <scope>NUCLEOTIDE SEQUENCE</scope>
    <source>
        <strain evidence="1">FSIS1710182</strain>
    </source>
</reference>
<proteinExistence type="predicted"/>